<organism evidence="1 2">
    <name type="scientific">Yoonia litorea</name>
    <dbReference type="NCBI Taxonomy" id="1123755"/>
    <lineage>
        <taxon>Bacteria</taxon>
        <taxon>Pseudomonadati</taxon>
        <taxon>Pseudomonadota</taxon>
        <taxon>Alphaproteobacteria</taxon>
        <taxon>Rhodobacterales</taxon>
        <taxon>Paracoccaceae</taxon>
        <taxon>Yoonia</taxon>
    </lineage>
</organism>
<keyword evidence="2" id="KW-1185">Reference proteome</keyword>
<sequence>MKYLIETDDLKLREPLMLPLLPVVAVLGLHAALPLEHEVETFINSHGGDASVRRHRWYFEIWDRSGGDTVTARGSLVFEAGQVVPEAMHLEPDYLSANLAAYMERLAGRLGLQCS</sequence>
<name>A0A1I6MG35_9RHOB</name>
<evidence type="ECO:0000313" key="2">
    <source>
        <dbReference type="Proteomes" id="UP000198926"/>
    </source>
</evidence>
<evidence type="ECO:0000313" key="1">
    <source>
        <dbReference type="EMBL" id="SFS14695.1"/>
    </source>
</evidence>
<dbReference type="EMBL" id="FOZM01000001">
    <property type="protein sequence ID" value="SFS14695.1"/>
    <property type="molecule type" value="Genomic_DNA"/>
</dbReference>
<dbReference type="AlphaFoldDB" id="A0A1I6MG35"/>
<accession>A0A1I6MG35</accession>
<reference evidence="1 2" key="1">
    <citation type="submission" date="2016-10" db="EMBL/GenBank/DDBJ databases">
        <authorList>
            <person name="de Groot N.N."/>
        </authorList>
    </citation>
    <scope>NUCLEOTIDE SEQUENCE [LARGE SCALE GENOMIC DNA]</scope>
    <source>
        <strain evidence="1 2">DSM 29433</strain>
    </source>
</reference>
<dbReference type="Proteomes" id="UP000198926">
    <property type="component" value="Unassembled WGS sequence"/>
</dbReference>
<proteinExistence type="predicted"/>
<dbReference type="RefSeq" id="WP_131802555.1">
    <property type="nucleotide sequence ID" value="NZ_FOZM01000001.1"/>
</dbReference>
<gene>
    <name evidence="1" type="ORF">SAMN05444714_1738</name>
</gene>
<protein>
    <submittedName>
        <fullName evidence="1">Uncharacterized protein</fullName>
    </submittedName>
</protein>